<keyword evidence="5" id="KW-0597">Phosphoprotein</keyword>
<name>A0ABT9VMQ5_9BACI</name>
<feature type="transmembrane region" description="Helical" evidence="14">
    <location>
        <begin position="12"/>
        <end position="31"/>
    </location>
</feature>
<evidence type="ECO:0000313" key="17">
    <source>
        <dbReference type="Proteomes" id="UP001225646"/>
    </source>
</evidence>
<keyword evidence="7 14" id="KW-0812">Transmembrane</keyword>
<comment type="caution">
    <text evidence="16">The sequence shown here is derived from an EMBL/GenBank/DDBJ whole genome shotgun (WGS) entry which is preliminary data.</text>
</comment>
<dbReference type="Pfam" id="PF02743">
    <property type="entry name" value="dCache_1"/>
    <property type="match status" value="1"/>
</dbReference>
<dbReference type="PROSITE" id="PS50109">
    <property type="entry name" value="HIS_KIN"/>
    <property type="match status" value="1"/>
</dbReference>
<dbReference type="SUPFAM" id="SSF103190">
    <property type="entry name" value="Sensory domain-like"/>
    <property type="match status" value="1"/>
</dbReference>
<evidence type="ECO:0000256" key="10">
    <source>
        <dbReference type="ARBA" id="ARBA00022840"/>
    </source>
</evidence>
<feature type="transmembrane region" description="Helical" evidence="14">
    <location>
        <begin position="243"/>
        <end position="266"/>
    </location>
</feature>
<evidence type="ECO:0000256" key="3">
    <source>
        <dbReference type="ARBA" id="ARBA00012438"/>
    </source>
</evidence>
<dbReference type="CDD" id="cd00082">
    <property type="entry name" value="HisKA"/>
    <property type="match status" value="1"/>
</dbReference>
<dbReference type="PANTHER" id="PTHR43065:SF10">
    <property type="entry name" value="PEROXIDE STRESS-ACTIVATED HISTIDINE KINASE MAK3"/>
    <property type="match status" value="1"/>
</dbReference>
<dbReference type="Gene3D" id="3.30.565.10">
    <property type="entry name" value="Histidine kinase-like ATPase, C-terminal domain"/>
    <property type="match status" value="1"/>
</dbReference>
<dbReference type="Gene3D" id="3.30.450.20">
    <property type="entry name" value="PAS domain"/>
    <property type="match status" value="2"/>
</dbReference>
<evidence type="ECO:0000259" key="15">
    <source>
        <dbReference type="PROSITE" id="PS50109"/>
    </source>
</evidence>
<evidence type="ECO:0000256" key="11">
    <source>
        <dbReference type="ARBA" id="ARBA00022989"/>
    </source>
</evidence>
<gene>
    <name evidence="16" type="ORF">J2S06_001332</name>
</gene>
<evidence type="ECO:0000256" key="2">
    <source>
        <dbReference type="ARBA" id="ARBA00004651"/>
    </source>
</evidence>
<evidence type="ECO:0000256" key="8">
    <source>
        <dbReference type="ARBA" id="ARBA00022741"/>
    </source>
</evidence>
<dbReference type="InterPro" id="IPR005467">
    <property type="entry name" value="His_kinase_dom"/>
</dbReference>
<sequence length="508" mass="59115">MRRLWWKNHIFQYIVIVIIPAIFLSMFFWNMQEEALIKKYKNETENMLNIHQKQIDNLIRETKTKMETMAILLNKIKSKEEINDVLTKVYKGEPRFSGFYIVDQNGYFQLGTRYYDPNVSIKHRPYFQEAVTKKATSISEAYIGPFSHHFIVTLCTPILDRNQNITNVLVATVRVDYIQNIMNVLSPELYIETKNLNGETIFRSGLKPENDLGIIIEKDLHELPWKLEARLPDIKFTDLQDRIFVSSIMIFFVLNVIFLLIQYYLLRRKAKLELIQAEQQKLELVGTLATSTAHEIRNPLTGIHGFVQLLKEKYTSDEDQHYFDVMEKEIERINEIVSEFLMLGKPTVYKHKHYNLIEILQEVTPFISSECQIKNLKFQLDLDKEKPIWIYCTKDHIKQVILNITKNAIESMDSEGALTISATQNKKRAILTIRDTGKGIPPQIINKIFDPFFTLKDSGTGLGLAICQRIIDLYDGSIHINSEINKGTCVTITLPINFPNDNENLQDD</sequence>
<keyword evidence="13 14" id="KW-0472">Membrane</keyword>
<keyword evidence="6 16" id="KW-0808">Transferase</keyword>
<keyword evidence="10" id="KW-0067">ATP-binding</keyword>
<dbReference type="Gene3D" id="1.10.287.130">
    <property type="match status" value="1"/>
</dbReference>
<dbReference type="CDD" id="cd00075">
    <property type="entry name" value="HATPase"/>
    <property type="match status" value="1"/>
</dbReference>
<dbReference type="Proteomes" id="UP001225646">
    <property type="component" value="Unassembled WGS sequence"/>
</dbReference>
<evidence type="ECO:0000256" key="5">
    <source>
        <dbReference type="ARBA" id="ARBA00022553"/>
    </source>
</evidence>
<dbReference type="Pfam" id="PF02518">
    <property type="entry name" value="HATPase_c"/>
    <property type="match status" value="1"/>
</dbReference>
<evidence type="ECO:0000256" key="14">
    <source>
        <dbReference type="SAM" id="Phobius"/>
    </source>
</evidence>
<dbReference type="SUPFAM" id="SSF55874">
    <property type="entry name" value="ATPase domain of HSP90 chaperone/DNA topoisomerase II/histidine kinase"/>
    <property type="match status" value="1"/>
</dbReference>
<dbReference type="EMBL" id="JAUSTR010000003">
    <property type="protein sequence ID" value="MDQ0162256.1"/>
    <property type="molecule type" value="Genomic_DNA"/>
</dbReference>
<dbReference type="InterPro" id="IPR033479">
    <property type="entry name" value="dCache_1"/>
</dbReference>
<keyword evidence="11 14" id="KW-1133">Transmembrane helix</keyword>
<dbReference type="InterPro" id="IPR003661">
    <property type="entry name" value="HisK_dim/P_dom"/>
</dbReference>
<keyword evidence="8" id="KW-0547">Nucleotide-binding</keyword>
<evidence type="ECO:0000256" key="6">
    <source>
        <dbReference type="ARBA" id="ARBA00022679"/>
    </source>
</evidence>
<organism evidence="16 17">
    <name type="scientific">Aeribacillus alveayuensis</name>
    <dbReference type="NCBI Taxonomy" id="279215"/>
    <lineage>
        <taxon>Bacteria</taxon>
        <taxon>Bacillati</taxon>
        <taxon>Bacillota</taxon>
        <taxon>Bacilli</taxon>
        <taxon>Bacillales</taxon>
        <taxon>Bacillaceae</taxon>
        <taxon>Aeribacillus</taxon>
    </lineage>
</organism>
<protein>
    <recommendedName>
        <fullName evidence="3">histidine kinase</fullName>
        <ecNumber evidence="3">2.7.13.3</ecNumber>
    </recommendedName>
</protein>
<evidence type="ECO:0000256" key="4">
    <source>
        <dbReference type="ARBA" id="ARBA00022475"/>
    </source>
</evidence>
<dbReference type="PRINTS" id="PR00344">
    <property type="entry name" value="BCTRLSENSOR"/>
</dbReference>
<dbReference type="PANTHER" id="PTHR43065">
    <property type="entry name" value="SENSOR HISTIDINE KINASE"/>
    <property type="match status" value="1"/>
</dbReference>
<dbReference type="SMART" id="SM00387">
    <property type="entry name" value="HATPase_c"/>
    <property type="match status" value="1"/>
</dbReference>
<dbReference type="SMART" id="SM00388">
    <property type="entry name" value="HisKA"/>
    <property type="match status" value="1"/>
</dbReference>
<proteinExistence type="predicted"/>
<keyword evidence="17" id="KW-1185">Reference proteome</keyword>
<keyword evidence="4" id="KW-1003">Cell membrane</keyword>
<comment type="subcellular location">
    <subcellularLocation>
        <location evidence="2">Cell membrane</location>
        <topology evidence="2">Multi-pass membrane protein</topology>
    </subcellularLocation>
</comment>
<dbReference type="CDD" id="cd18773">
    <property type="entry name" value="PDC1_HK_sensor"/>
    <property type="match status" value="1"/>
</dbReference>
<evidence type="ECO:0000256" key="12">
    <source>
        <dbReference type="ARBA" id="ARBA00023012"/>
    </source>
</evidence>
<keyword evidence="9 16" id="KW-0418">Kinase</keyword>
<evidence type="ECO:0000256" key="9">
    <source>
        <dbReference type="ARBA" id="ARBA00022777"/>
    </source>
</evidence>
<dbReference type="SUPFAM" id="SSF47384">
    <property type="entry name" value="Homodimeric domain of signal transducing histidine kinase"/>
    <property type="match status" value="1"/>
</dbReference>
<dbReference type="InterPro" id="IPR004358">
    <property type="entry name" value="Sig_transdc_His_kin-like_C"/>
</dbReference>
<dbReference type="InterPro" id="IPR029151">
    <property type="entry name" value="Sensor-like_sf"/>
</dbReference>
<dbReference type="InterPro" id="IPR036097">
    <property type="entry name" value="HisK_dim/P_sf"/>
</dbReference>
<dbReference type="InterPro" id="IPR036890">
    <property type="entry name" value="HATPase_C_sf"/>
</dbReference>
<comment type="catalytic activity">
    <reaction evidence="1">
        <text>ATP + protein L-histidine = ADP + protein N-phospho-L-histidine.</text>
        <dbReference type="EC" id="2.7.13.3"/>
    </reaction>
</comment>
<dbReference type="RefSeq" id="WP_419151744.1">
    <property type="nucleotide sequence ID" value="NZ_JAUSTR010000003.1"/>
</dbReference>
<evidence type="ECO:0000256" key="1">
    <source>
        <dbReference type="ARBA" id="ARBA00000085"/>
    </source>
</evidence>
<dbReference type="Pfam" id="PF00512">
    <property type="entry name" value="HisKA"/>
    <property type="match status" value="1"/>
</dbReference>
<keyword evidence="12" id="KW-0902">Two-component regulatory system</keyword>
<reference evidence="16 17" key="1">
    <citation type="submission" date="2023-07" db="EMBL/GenBank/DDBJ databases">
        <title>Genomic Encyclopedia of Type Strains, Phase IV (KMG-IV): sequencing the most valuable type-strain genomes for metagenomic binning, comparative biology and taxonomic classification.</title>
        <authorList>
            <person name="Goeker M."/>
        </authorList>
    </citation>
    <scope>NUCLEOTIDE SEQUENCE [LARGE SCALE GENOMIC DNA]</scope>
    <source>
        <strain evidence="16 17">DSM 19092</strain>
    </source>
</reference>
<dbReference type="GO" id="GO:0004673">
    <property type="term" value="F:protein histidine kinase activity"/>
    <property type="evidence" value="ECO:0007669"/>
    <property type="project" value="UniProtKB-EC"/>
</dbReference>
<evidence type="ECO:0000256" key="13">
    <source>
        <dbReference type="ARBA" id="ARBA00023136"/>
    </source>
</evidence>
<dbReference type="EC" id="2.7.13.3" evidence="3"/>
<accession>A0ABT9VMQ5</accession>
<evidence type="ECO:0000313" key="16">
    <source>
        <dbReference type="EMBL" id="MDQ0162256.1"/>
    </source>
</evidence>
<dbReference type="InterPro" id="IPR003594">
    <property type="entry name" value="HATPase_dom"/>
</dbReference>
<evidence type="ECO:0000256" key="7">
    <source>
        <dbReference type="ARBA" id="ARBA00022692"/>
    </source>
</evidence>
<feature type="domain" description="Histidine kinase" evidence="15">
    <location>
        <begin position="291"/>
        <end position="498"/>
    </location>
</feature>